<gene>
    <name evidence="1" type="ORF">ECPE_LOCUS16270</name>
</gene>
<proteinExistence type="predicted"/>
<name>A0A3P8GWF8_9TREM</name>
<protein>
    <submittedName>
        <fullName evidence="1">Uncharacterized protein</fullName>
    </submittedName>
</protein>
<dbReference type="AlphaFoldDB" id="A0A3P8GWF8"/>
<reference evidence="1 2" key="1">
    <citation type="submission" date="2018-11" db="EMBL/GenBank/DDBJ databases">
        <authorList>
            <consortium name="Pathogen Informatics"/>
        </authorList>
    </citation>
    <scope>NUCLEOTIDE SEQUENCE [LARGE SCALE GENOMIC DNA]</scope>
    <source>
        <strain evidence="1 2">Egypt</strain>
    </source>
</reference>
<dbReference type="Proteomes" id="UP000272942">
    <property type="component" value="Unassembled WGS sequence"/>
</dbReference>
<organism evidence="1 2">
    <name type="scientific">Echinostoma caproni</name>
    <dbReference type="NCBI Taxonomy" id="27848"/>
    <lineage>
        <taxon>Eukaryota</taxon>
        <taxon>Metazoa</taxon>
        <taxon>Spiralia</taxon>
        <taxon>Lophotrochozoa</taxon>
        <taxon>Platyhelminthes</taxon>
        <taxon>Trematoda</taxon>
        <taxon>Digenea</taxon>
        <taxon>Plagiorchiida</taxon>
        <taxon>Echinostomata</taxon>
        <taxon>Echinostomatoidea</taxon>
        <taxon>Echinostomatidae</taxon>
        <taxon>Echinostoma</taxon>
    </lineage>
</organism>
<dbReference type="EMBL" id="UZAN01063638">
    <property type="protein sequence ID" value="VDP93542.1"/>
    <property type="molecule type" value="Genomic_DNA"/>
</dbReference>
<sequence length="119" mass="13288">MINRRGGCTLVTTPPKVFWVLDWPVATTSPVQPARALSVYYTNAGSLMNKWTELRAEADQTETWLKSHFCIAGFCPPGFQAYRCDRPGDMLRGGALRLVADYFPQTAMDILCTENIQAV</sequence>
<evidence type="ECO:0000313" key="1">
    <source>
        <dbReference type="EMBL" id="VDP93542.1"/>
    </source>
</evidence>
<evidence type="ECO:0000313" key="2">
    <source>
        <dbReference type="Proteomes" id="UP000272942"/>
    </source>
</evidence>
<accession>A0A3P8GWF8</accession>
<keyword evidence="2" id="KW-1185">Reference proteome</keyword>